<evidence type="ECO:0000256" key="4">
    <source>
        <dbReference type="SAM" id="SignalP"/>
    </source>
</evidence>
<dbReference type="GO" id="GO:1904680">
    <property type="term" value="F:peptide transmembrane transporter activity"/>
    <property type="evidence" value="ECO:0007669"/>
    <property type="project" value="TreeGrafter"/>
</dbReference>
<organism evidence="6 7">
    <name type="scientific">Candidatus Avichristensenella intestinipullorum</name>
    <dbReference type="NCBI Taxonomy" id="2840693"/>
    <lineage>
        <taxon>Bacteria</taxon>
        <taxon>Bacillati</taxon>
        <taxon>Bacillota</taxon>
        <taxon>Clostridia</taxon>
        <taxon>Candidatus Avichristensenella</taxon>
    </lineage>
</organism>
<evidence type="ECO:0000259" key="5">
    <source>
        <dbReference type="Pfam" id="PF00496"/>
    </source>
</evidence>
<dbReference type="InterPro" id="IPR000914">
    <property type="entry name" value="SBP_5_dom"/>
</dbReference>
<name>A0A9D0YWF8_9FIRM</name>
<dbReference type="PIRSF" id="PIRSF002741">
    <property type="entry name" value="MppA"/>
    <property type="match status" value="1"/>
</dbReference>
<gene>
    <name evidence="6" type="ORF">IAA66_05260</name>
</gene>
<dbReference type="PANTHER" id="PTHR30290">
    <property type="entry name" value="PERIPLASMIC BINDING COMPONENT OF ABC TRANSPORTER"/>
    <property type="match status" value="1"/>
</dbReference>
<reference evidence="6" key="2">
    <citation type="journal article" date="2021" name="PeerJ">
        <title>Extensive microbial diversity within the chicken gut microbiome revealed by metagenomics and culture.</title>
        <authorList>
            <person name="Gilroy R."/>
            <person name="Ravi A."/>
            <person name="Getino M."/>
            <person name="Pursley I."/>
            <person name="Horton D.L."/>
            <person name="Alikhan N.F."/>
            <person name="Baker D."/>
            <person name="Gharbi K."/>
            <person name="Hall N."/>
            <person name="Watson M."/>
            <person name="Adriaenssens E.M."/>
            <person name="Foster-Nyarko E."/>
            <person name="Jarju S."/>
            <person name="Secka A."/>
            <person name="Antonio M."/>
            <person name="Oren A."/>
            <person name="Chaudhuri R.R."/>
            <person name="La Ragione R."/>
            <person name="Hildebrand F."/>
            <person name="Pallen M.J."/>
        </authorList>
    </citation>
    <scope>NUCLEOTIDE SEQUENCE</scope>
    <source>
        <strain evidence="6">ChiHile30-977</strain>
    </source>
</reference>
<feature type="domain" description="Solute-binding protein family 5" evidence="5">
    <location>
        <begin position="104"/>
        <end position="476"/>
    </location>
</feature>
<sequence length="583" mass="64226">MTIKRAAACLLACLALLSAVPAGEAAETGPINRRIDPFTANKLDYLPEKARARTDTLVYGVPDLLGVTNPFWAETTGDNYLSSLLYDELVFANNAGENGEGVAAWTVSPNGRTYTFTVREGVCYTDGVQVSSDDYINAIYLILTPGYDGAYDLSRAGIVGAEEYAAGLANTIAGVERIDARSFSVTFETYNPTCLDYLGIPALRVSLFGDMRCPQSATEPEDIAAHQAQALAVARLADATQMTYGQYTLESLEVQSLATLSANPDYWRGAPNIGTVQLQVVPVGEELDAILDGDVDIISMLGSVEAVDKVCDYTSGFINLYTWEGNVIGYLGLDSENPIFADTRVRQALAIGFDRDGARYNTVERYGKVFGMLLFDSFGVNCDMLGEQYPYDMEKASRLLEEAGWLLEADGIRYREGEPLAFTFHYNTPNPIMDKVVSLMKADYEALGIDMTVEAVSFEELLARIEAGECDMYFQARRLPASPGVSASLFAGESHLNASGYQSDSLQRFLEWAEYESDATRQTVIYEGFYQELYLELPFIPLYRRNDLLLISARVMNATVTTAHDITADTFRFFLTDTLQGQW</sequence>
<dbReference type="Gene3D" id="3.10.105.10">
    <property type="entry name" value="Dipeptide-binding Protein, Domain 3"/>
    <property type="match status" value="1"/>
</dbReference>
<dbReference type="Gene3D" id="3.40.190.10">
    <property type="entry name" value="Periplasmic binding protein-like II"/>
    <property type="match status" value="1"/>
</dbReference>
<reference evidence="6" key="1">
    <citation type="submission" date="2020-10" db="EMBL/GenBank/DDBJ databases">
        <authorList>
            <person name="Gilroy R."/>
        </authorList>
    </citation>
    <scope>NUCLEOTIDE SEQUENCE</scope>
    <source>
        <strain evidence="6">ChiHile30-977</strain>
    </source>
</reference>
<comment type="caution">
    <text evidence="6">The sequence shown here is derived from an EMBL/GenBank/DDBJ whole genome shotgun (WGS) entry which is preliminary data.</text>
</comment>
<dbReference type="GO" id="GO:0043190">
    <property type="term" value="C:ATP-binding cassette (ABC) transporter complex"/>
    <property type="evidence" value="ECO:0007669"/>
    <property type="project" value="InterPro"/>
</dbReference>
<protein>
    <recommendedName>
        <fullName evidence="5">Solute-binding protein family 5 domain-containing protein</fullName>
    </recommendedName>
</protein>
<feature type="chain" id="PRO_5039589447" description="Solute-binding protein family 5 domain-containing protein" evidence="4">
    <location>
        <begin position="26"/>
        <end position="583"/>
    </location>
</feature>
<evidence type="ECO:0000256" key="1">
    <source>
        <dbReference type="ARBA" id="ARBA00005695"/>
    </source>
</evidence>
<dbReference type="AlphaFoldDB" id="A0A9D0YWF8"/>
<dbReference type="SUPFAM" id="SSF53850">
    <property type="entry name" value="Periplasmic binding protein-like II"/>
    <property type="match status" value="1"/>
</dbReference>
<keyword evidence="2" id="KW-0813">Transport</keyword>
<dbReference type="GO" id="GO:0015833">
    <property type="term" value="P:peptide transport"/>
    <property type="evidence" value="ECO:0007669"/>
    <property type="project" value="TreeGrafter"/>
</dbReference>
<evidence type="ECO:0000256" key="3">
    <source>
        <dbReference type="ARBA" id="ARBA00022729"/>
    </source>
</evidence>
<evidence type="ECO:0000313" key="7">
    <source>
        <dbReference type="Proteomes" id="UP000886819"/>
    </source>
</evidence>
<dbReference type="Pfam" id="PF00496">
    <property type="entry name" value="SBP_bac_5"/>
    <property type="match status" value="1"/>
</dbReference>
<dbReference type="InterPro" id="IPR030678">
    <property type="entry name" value="Peptide/Ni-bd"/>
</dbReference>
<dbReference type="Proteomes" id="UP000886819">
    <property type="component" value="Unassembled WGS sequence"/>
</dbReference>
<dbReference type="GO" id="GO:0042597">
    <property type="term" value="C:periplasmic space"/>
    <property type="evidence" value="ECO:0007669"/>
    <property type="project" value="UniProtKB-ARBA"/>
</dbReference>
<dbReference type="EMBL" id="DVFI01000081">
    <property type="protein sequence ID" value="HIQ62979.1"/>
    <property type="molecule type" value="Genomic_DNA"/>
</dbReference>
<comment type="similarity">
    <text evidence="1">Belongs to the bacterial solute-binding protein 5 family.</text>
</comment>
<accession>A0A9D0YWF8</accession>
<evidence type="ECO:0000313" key="6">
    <source>
        <dbReference type="EMBL" id="HIQ62979.1"/>
    </source>
</evidence>
<dbReference type="PANTHER" id="PTHR30290:SF9">
    <property type="entry name" value="OLIGOPEPTIDE-BINDING PROTEIN APPA"/>
    <property type="match status" value="1"/>
</dbReference>
<feature type="signal peptide" evidence="4">
    <location>
        <begin position="1"/>
        <end position="25"/>
    </location>
</feature>
<dbReference type="InterPro" id="IPR039424">
    <property type="entry name" value="SBP_5"/>
</dbReference>
<proteinExistence type="inferred from homology"/>
<evidence type="ECO:0000256" key="2">
    <source>
        <dbReference type="ARBA" id="ARBA00022448"/>
    </source>
</evidence>
<keyword evidence="3 4" id="KW-0732">Signal</keyword>